<dbReference type="PROSITE" id="PS51767">
    <property type="entry name" value="PEPTIDASE_A1"/>
    <property type="match status" value="1"/>
</dbReference>
<dbReference type="PRINTS" id="PR00792">
    <property type="entry name" value="PEPSIN"/>
</dbReference>
<comment type="similarity">
    <text evidence="1">Belongs to the peptidase A1 family.</text>
</comment>
<feature type="chain" id="PRO_5042111545" description="Peptidase A1 domain-containing protein" evidence="2">
    <location>
        <begin position="17"/>
        <end position="384"/>
    </location>
</feature>
<reference evidence="4" key="1">
    <citation type="submission" date="2023-06" db="EMBL/GenBank/DDBJ databases">
        <authorList>
            <person name="Noh H."/>
        </authorList>
    </citation>
    <scope>NUCLEOTIDE SEQUENCE</scope>
    <source>
        <strain evidence="4">DUCC20226</strain>
    </source>
</reference>
<dbReference type="InterPro" id="IPR021109">
    <property type="entry name" value="Peptidase_aspartic_dom_sf"/>
</dbReference>
<dbReference type="CDD" id="cd05471">
    <property type="entry name" value="pepsin_like"/>
    <property type="match status" value="1"/>
</dbReference>
<evidence type="ECO:0000313" key="5">
    <source>
        <dbReference type="Proteomes" id="UP001265746"/>
    </source>
</evidence>
<dbReference type="GO" id="GO:0004190">
    <property type="term" value="F:aspartic-type endopeptidase activity"/>
    <property type="evidence" value="ECO:0007669"/>
    <property type="project" value="InterPro"/>
</dbReference>
<dbReference type="SUPFAM" id="SSF50630">
    <property type="entry name" value="Acid proteases"/>
    <property type="match status" value="1"/>
</dbReference>
<evidence type="ECO:0000256" key="2">
    <source>
        <dbReference type="SAM" id="SignalP"/>
    </source>
</evidence>
<dbReference type="Gene3D" id="2.40.70.10">
    <property type="entry name" value="Acid Proteases"/>
    <property type="match status" value="2"/>
</dbReference>
<evidence type="ECO:0000259" key="3">
    <source>
        <dbReference type="PROSITE" id="PS51767"/>
    </source>
</evidence>
<feature type="domain" description="Peptidase A1" evidence="3">
    <location>
        <begin position="30"/>
        <end position="373"/>
    </location>
</feature>
<protein>
    <recommendedName>
        <fullName evidence="3">Peptidase A1 domain-containing protein</fullName>
    </recommendedName>
</protein>
<dbReference type="PANTHER" id="PTHR47966:SF68">
    <property type="entry name" value="PEPTIDASE A1 DOMAIN-CONTAINING PROTEIN"/>
    <property type="match status" value="1"/>
</dbReference>
<dbReference type="InterPro" id="IPR034164">
    <property type="entry name" value="Pepsin-like_dom"/>
</dbReference>
<dbReference type="EMBL" id="JAUJFL010000003">
    <property type="protein sequence ID" value="KAK2608149.1"/>
    <property type="molecule type" value="Genomic_DNA"/>
</dbReference>
<organism evidence="4 5">
    <name type="scientific">Phomopsis amygdali</name>
    <name type="common">Fusicoccum amygdali</name>
    <dbReference type="NCBI Taxonomy" id="1214568"/>
    <lineage>
        <taxon>Eukaryota</taxon>
        <taxon>Fungi</taxon>
        <taxon>Dikarya</taxon>
        <taxon>Ascomycota</taxon>
        <taxon>Pezizomycotina</taxon>
        <taxon>Sordariomycetes</taxon>
        <taxon>Sordariomycetidae</taxon>
        <taxon>Diaporthales</taxon>
        <taxon>Diaporthaceae</taxon>
        <taxon>Diaporthe</taxon>
    </lineage>
</organism>
<keyword evidence="2" id="KW-0732">Signal</keyword>
<sequence>MSAALLSLACLPGALSAVLELPIWLKNGYSVVDVEVGTPPITHTLLFDTGSSTTWMVAGTCDGTALCPNNSGFNRTGYNETASSTANATGSYASIDYLGGVTAGAGMEDVFTFPSAPETVWTQSFLEAYQSSWFNIPADGFLGLAFSTISDANTTTLVETLLWSGKLDESRFGLYYGVELESTGDSAGEGRLTLGGSHEDTYVDGDLVWADLSPPDERAQLWRVDMQYAVGTTPNKTQSTVTLSGAWGVFDTGAGRISVPDPLIDSIYASIGMNWTAIIGGDHIPLCTEFTDAWSIEFNIGDGYNPSALVLTGDMLKKPGFATGEDKYCWPPFDTSGSDGLFLFGSDFLQMHYTVHDFGGFEPESYKARIGFGALKDEYRPDHV</sequence>
<dbReference type="PANTHER" id="PTHR47966">
    <property type="entry name" value="BETA-SITE APP-CLEAVING ENZYME, ISOFORM A-RELATED"/>
    <property type="match status" value="1"/>
</dbReference>
<dbReference type="AlphaFoldDB" id="A0AAD9SIG0"/>
<dbReference type="InterPro" id="IPR033121">
    <property type="entry name" value="PEPTIDASE_A1"/>
</dbReference>
<dbReference type="GO" id="GO:0000324">
    <property type="term" value="C:fungal-type vacuole"/>
    <property type="evidence" value="ECO:0007669"/>
    <property type="project" value="TreeGrafter"/>
</dbReference>
<gene>
    <name evidence="4" type="ORF">N8I77_006777</name>
</gene>
<keyword evidence="5" id="KW-1185">Reference proteome</keyword>
<name>A0AAD9SIG0_PHOAM</name>
<dbReference type="GO" id="GO:0006508">
    <property type="term" value="P:proteolysis"/>
    <property type="evidence" value="ECO:0007669"/>
    <property type="project" value="InterPro"/>
</dbReference>
<accession>A0AAD9SIG0</accession>
<comment type="caution">
    <text evidence="4">The sequence shown here is derived from an EMBL/GenBank/DDBJ whole genome shotgun (WGS) entry which is preliminary data.</text>
</comment>
<dbReference type="InterPro" id="IPR001461">
    <property type="entry name" value="Aspartic_peptidase_A1"/>
</dbReference>
<dbReference type="Proteomes" id="UP001265746">
    <property type="component" value="Unassembled WGS sequence"/>
</dbReference>
<evidence type="ECO:0000313" key="4">
    <source>
        <dbReference type="EMBL" id="KAK2608149.1"/>
    </source>
</evidence>
<proteinExistence type="inferred from homology"/>
<evidence type="ECO:0000256" key="1">
    <source>
        <dbReference type="ARBA" id="ARBA00007447"/>
    </source>
</evidence>
<dbReference type="Pfam" id="PF00026">
    <property type="entry name" value="Asp"/>
    <property type="match status" value="1"/>
</dbReference>
<feature type="signal peptide" evidence="2">
    <location>
        <begin position="1"/>
        <end position="16"/>
    </location>
</feature>